<comment type="caution">
    <text evidence="6">The sequence shown here is derived from an EMBL/GenBank/DDBJ whole genome shotgun (WGS) entry which is preliminary data.</text>
</comment>
<reference evidence="6 7" key="1">
    <citation type="submission" date="2024-09" db="EMBL/GenBank/DDBJ databases">
        <authorList>
            <person name="Sun Q."/>
            <person name="Mori K."/>
        </authorList>
    </citation>
    <scope>NUCLEOTIDE SEQUENCE [LARGE SCALE GENOMIC DNA]</scope>
    <source>
        <strain evidence="6 7">CCM 8677</strain>
    </source>
</reference>
<dbReference type="Pfam" id="PF03466">
    <property type="entry name" value="LysR_substrate"/>
    <property type="match status" value="1"/>
</dbReference>
<evidence type="ECO:0000313" key="7">
    <source>
        <dbReference type="Proteomes" id="UP001589844"/>
    </source>
</evidence>
<dbReference type="PANTHER" id="PTHR30126">
    <property type="entry name" value="HTH-TYPE TRANSCRIPTIONAL REGULATOR"/>
    <property type="match status" value="1"/>
</dbReference>
<dbReference type="PANTHER" id="PTHR30126:SF5">
    <property type="entry name" value="HTH-TYPE TRANSCRIPTIONAL ACTIVATOR CMPR"/>
    <property type="match status" value="1"/>
</dbReference>
<dbReference type="SUPFAM" id="SSF53850">
    <property type="entry name" value="Periplasmic binding protein-like II"/>
    <property type="match status" value="1"/>
</dbReference>
<sequence>MNITFRQMKVLLAVAEHGSITAAAQACFITQPTVSMQLKTMSDEVGLSLYEVIGKRVFLTAAGEAVAQSARLMQDEINFLEQTISAMKGHTQGRLRVALASTAKYFVPRMLGSFYKQYPEIDIAFEVLNRDGVVSRLKSNADDLYIMSIPPADMDIERHRFLENPLVVIAALDHPLSTKKRLKRTHIANELFVLREAGSGTRLACNHYFETHQFKPKVRLELGSNEAIKQAVAGGLGLAVISRHALHQEPEIDGLVILPVEDFPIHSNWWIIFPKGKRLSPIASIFLEHLKKCT</sequence>
<keyword evidence="7" id="KW-1185">Reference proteome</keyword>
<dbReference type="PROSITE" id="PS50931">
    <property type="entry name" value="HTH_LYSR"/>
    <property type="match status" value="1"/>
</dbReference>
<evidence type="ECO:0000256" key="4">
    <source>
        <dbReference type="ARBA" id="ARBA00023163"/>
    </source>
</evidence>
<dbReference type="Pfam" id="PF00126">
    <property type="entry name" value="HTH_1"/>
    <property type="match status" value="1"/>
</dbReference>
<evidence type="ECO:0000256" key="2">
    <source>
        <dbReference type="ARBA" id="ARBA00023015"/>
    </source>
</evidence>
<dbReference type="SUPFAM" id="SSF46785">
    <property type="entry name" value="Winged helix' DNA-binding domain"/>
    <property type="match status" value="1"/>
</dbReference>
<proteinExistence type="inferred from homology"/>
<dbReference type="InterPro" id="IPR036390">
    <property type="entry name" value="WH_DNA-bd_sf"/>
</dbReference>
<dbReference type="Gene3D" id="1.10.10.10">
    <property type="entry name" value="Winged helix-like DNA-binding domain superfamily/Winged helix DNA-binding domain"/>
    <property type="match status" value="1"/>
</dbReference>
<keyword evidence="3" id="KW-0238">DNA-binding</keyword>
<protein>
    <submittedName>
        <fullName evidence="6">LysR family transcriptional regulator</fullName>
    </submittedName>
</protein>
<gene>
    <name evidence="6" type="ORF">ACFFJH_14810</name>
</gene>
<dbReference type="InterPro" id="IPR005119">
    <property type="entry name" value="LysR_subst-bd"/>
</dbReference>
<evidence type="ECO:0000259" key="5">
    <source>
        <dbReference type="PROSITE" id="PS50931"/>
    </source>
</evidence>
<dbReference type="InterPro" id="IPR000847">
    <property type="entry name" value="LysR_HTH_N"/>
</dbReference>
<name>A0ABV6IHH6_9BURK</name>
<dbReference type="PROSITE" id="PS51257">
    <property type="entry name" value="PROKAR_LIPOPROTEIN"/>
    <property type="match status" value="1"/>
</dbReference>
<dbReference type="EMBL" id="JBHLXJ010000016">
    <property type="protein sequence ID" value="MFC0351087.1"/>
    <property type="molecule type" value="Genomic_DNA"/>
</dbReference>
<dbReference type="Gene3D" id="3.40.190.290">
    <property type="match status" value="1"/>
</dbReference>
<dbReference type="Proteomes" id="UP001589844">
    <property type="component" value="Unassembled WGS sequence"/>
</dbReference>
<keyword evidence="4" id="KW-0804">Transcription</keyword>
<comment type="similarity">
    <text evidence="1">Belongs to the LysR transcriptional regulatory family.</text>
</comment>
<accession>A0ABV6IHH6</accession>
<dbReference type="InterPro" id="IPR036388">
    <property type="entry name" value="WH-like_DNA-bd_sf"/>
</dbReference>
<dbReference type="CDD" id="cd08419">
    <property type="entry name" value="PBP2_CbbR_RubisCO_like"/>
    <property type="match status" value="1"/>
</dbReference>
<organism evidence="6 7">
    <name type="scientific">Undibacterium danionis</name>
    <dbReference type="NCBI Taxonomy" id="1812100"/>
    <lineage>
        <taxon>Bacteria</taxon>
        <taxon>Pseudomonadati</taxon>
        <taxon>Pseudomonadota</taxon>
        <taxon>Betaproteobacteria</taxon>
        <taxon>Burkholderiales</taxon>
        <taxon>Oxalobacteraceae</taxon>
        <taxon>Undibacterium</taxon>
    </lineage>
</organism>
<dbReference type="RefSeq" id="WP_390213674.1">
    <property type="nucleotide sequence ID" value="NZ_JBHLXJ010000016.1"/>
</dbReference>
<feature type="domain" description="HTH lysR-type" evidence="5">
    <location>
        <begin position="3"/>
        <end position="60"/>
    </location>
</feature>
<evidence type="ECO:0000256" key="1">
    <source>
        <dbReference type="ARBA" id="ARBA00009437"/>
    </source>
</evidence>
<keyword evidence="2" id="KW-0805">Transcription regulation</keyword>
<evidence type="ECO:0000313" key="6">
    <source>
        <dbReference type="EMBL" id="MFC0351087.1"/>
    </source>
</evidence>
<evidence type="ECO:0000256" key="3">
    <source>
        <dbReference type="ARBA" id="ARBA00023125"/>
    </source>
</evidence>